<evidence type="ECO:0000256" key="1">
    <source>
        <dbReference type="SAM" id="Phobius"/>
    </source>
</evidence>
<accession>A0A8J3A0W9</accession>
<dbReference type="Proteomes" id="UP000621856">
    <property type="component" value="Unassembled WGS sequence"/>
</dbReference>
<feature type="transmembrane region" description="Helical" evidence="1">
    <location>
        <begin position="101"/>
        <end position="123"/>
    </location>
</feature>
<sequence length="353" mass="38165">MAKPRSGGDDAVIDQATKWFALLRSDAATDDDRRAFEAWLSADPRHAAAYENTLSIWEDVGALDDLKDLVSVGDLEPELAPQLKPEAGAGAGYRRGPSRRLVAFGALAAAIFLAVILPAIMYMQPAWLLPHVHATRTAETARIELPDGSLAELAPESRLRVAYSNAERRIHLQGGEGYFDVRKGDARPFIVASGTTQVRVTGTKFNVRQGPAGVTVSVAEGAVEVERRAPAGSVDGRGAMLERLVAGEQVVAPVDGARLGDIVEAPPASIATWRAGRLSYKGDPLREFIADANRYTDVKIVADERLLDLPLIASLRTDQIDATIDSLPEILPLQVDRSRRDRVMLRPAPEETP</sequence>
<reference evidence="4" key="1">
    <citation type="journal article" date="2014" name="Int. J. Syst. Evol. Microbiol.">
        <title>Complete genome sequence of Corynebacterium casei LMG S-19264T (=DSM 44701T), isolated from a smear-ripened cheese.</title>
        <authorList>
            <consortium name="US DOE Joint Genome Institute (JGI-PGF)"/>
            <person name="Walter F."/>
            <person name="Albersmeier A."/>
            <person name="Kalinowski J."/>
            <person name="Ruckert C."/>
        </authorList>
    </citation>
    <scope>NUCLEOTIDE SEQUENCE</scope>
    <source>
        <strain evidence="4">CGMCC 1.14984</strain>
    </source>
</reference>
<dbReference type="RefSeq" id="WP_166426324.1">
    <property type="nucleotide sequence ID" value="NZ_BMGZ01000001.1"/>
</dbReference>
<dbReference type="GO" id="GO:0016989">
    <property type="term" value="F:sigma factor antagonist activity"/>
    <property type="evidence" value="ECO:0007669"/>
    <property type="project" value="TreeGrafter"/>
</dbReference>
<feature type="domain" description="FecR N-terminal" evidence="3">
    <location>
        <begin position="14"/>
        <end position="51"/>
    </location>
</feature>
<gene>
    <name evidence="5" type="ORF">FF098_004530</name>
    <name evidence="4" type="ORF">GCM10011355_09160</name>
</gene>
<evidence type="ECO:0000259" key="2">
    <source>
        <dbReference type="Pfam" id="PF04773"/>
    </source>
</evidence>
<name>A0A8J3A0W9_9PROT</name>
<keyword evidence="1" id="KW-1133">Transmembrane helix</keyword>
<dbReference type="InterPro" id="IPR012373">
    <property type="entry name" value="Ferrdict_sens_TM"/>
</dbReference>
<dbReference type="PIRSF" id="PIRSF018266">
    <property type="entry name" value="FecR"/>
    <property type="match status" value="1"/>
</dbReference>
<keyword evidence="1" id="KW-0812">Transmembrane</keyword>
<evidence type="ECO:0000259" key="3">
    <source>
        <dbReference type="Pfam" id="PF16220"/>
    </source>
</evidence>
<proteinExistence type="predicted"/>
<organism evidence="4 6">
    <name type="scientific">Aquisalinus luteolus</name>
    <dbReference type="NCBI Taxonomy" id="1566827"/>
    <lineage>
        <taxon>Bacteria</taxon>
        <taxon>Pseudomonadati</taxon>
        <taxon>Pseudomonadota</taxon>
        <taxon>Alphaproteobacteria</taxon>
        <taxon>Parvularculales</taxon>
        <taxon>Parvularculaceae</taxon>
        <taxon>Aquisalinus</taxon>
    </lineage>
</organism>
<keyword evidence="1" id="KW-0472">Membrane</keyword>
<reference evidence="4" key="3">
    <citation type="submission" date="2020-09" db="EMBL/GenBank/DDBJ databases">
        <authorList>
            <person name="Sun Q."/>
            <person name="Zhou Y."/>
        </authorList>
    </citation>
    <scope>NUCLEOTIDE SEQUENCE</scope>
    <source>
        <strain evidence="4">CGMCC 1.14984</strain>
    </source>
</reference>
<dbReference type="PANTHER" id="PTHR30273:SF2">
    <property type="entry name" value="PROTEIN FECR"/>
    <property type="match status" value="1"/>
</dbReference>
<comment type="caution">
    <text evidence="4">The sequence shown here is derived from an EMBL/GenBank/DDBJ whole genome shotgun (WGS) entry which is preliminary data.</text>
</comment>
<feature type="domain" description="FecR protein" evidence="2">
    <location>
        <begin position="133"/>
        <end position="224"/>
    </location>
</feature>
<dbReference type="Pfam" id="PF16220">
    <property type="entry name" value="DUF4880"/>
    <property type="match status" value="1"/>
</dbReference>
<evidence type="ECO:0000313" key="4">
    <source>
        <dbReference type="EMBL" id="GGH94597.1"/>
    </source>
</evidence>
<dbReference type="EMBL" id="BMGZ01000001">
    <property type="protein sequence ID" value="GGH94597.1"/>
    <property type="molecule type" value="Genomic_DNA"/>
</dbReference>
<keyword evidence="7" id="KW-1185">Reference proteome</keyword>
<evidence type="ECO:0000313" key="7">
    <source>
        <dbReference type="Proteomes" id="UP000818603"/>
    </source>
</evidence>
<dbReference type="InterPro" id="IPR032623">
    <property type="entry name" value="FecR_N"/>
</dbReference>
<dbReference type="Pfam" id="PF04773">
    <property type="entry name" value="FecR"/>
    <property type="match status" value="1"/>
</dbReference>
<dbReference type="Gene3D" id="2.60.120.1440">
    <property type="match status" value="1"/>
</dbReference>
<evidence type="ECO:0000313" key="6">
    <source>
        <dbReference type="Proteomes" id="UP000621856"/>
    </source>
</evidence>
<dbReference type="EMBL" id="VCJR02000001">
    <property type="protein sequence ID" value="NHK27166.1"/>
    <property type="molecule type" value="Genomic_DNA"/>
</dbReference>
<reference evidence="5 7" key="2">
    <citation type="submission" date="2020-02" db="EMBL/GenBank/DDBJ databases">
        <title>Genome sequence of Parvularcula flava strain NH6-79.</title>
        <authorList>
            <person name="Abdul Karim M.H."/>
            <person name="Lam M.Q."/>
            <person name="Chen S.J."/>
            <person name="Yahya A."/>
            <person name="Shahir S."/>
            <person name="Shamsir M.S."/>
            <person name="Chong C.S."/>
        </authorList>
    </citation>
    <scope>NUCLEOTIDE SEQUENCE [LARGE SCALE GENOMIC DNA]</scope>
    <source>
        <strain evidence="5 7">NH6-79</strain>
    </source>
</reference>
<dbReference type="InterPro" id="IPR006860">
    <property type="entry name" value="FecR"/>
</dbReference>
<protein>
    <submittedName>
        <fullName evidence="5">DUF4880 domain-containing protein</fullName>
    </submittedName>
    <submittedName>
        <fullName evidence="4">Peptide ABC transporter substrate-binding protein</fullName>
    </submittedName>
</protein>
<dbReference type="PANTHER" id="PTHR30273">
    <property type="entry name" value="PERIPLASMIC SIGNAL SENSOR AND SIGMA FACTOR ACTIVATOR FECR-RELATED"/>
    <property type="match status" value="1"/>
</dbReference>
<dbReference type="AlphaFoldDB" id="A0A8J3A0W9"/>
<evidence type="ECO:0000313" key="5">
    <source>
        <dbReference type="EMBL" id="NHK27166.1"/>
    </source>
</evidence>
<dbReference type="Proteomes" id="UP000818603">
    <property type="component" value="Unassembled WGS sequence"/>
</dbReference>